<reference evidence="2" key="1">
    <citation type="submission" date="2016-10" db="EMBL/GenBank/DDBJ databases">
        <title>Sequence of Gallionella enrichment culture.</title>
        <authorList>
            <person name="Poehlein A."/>
            <person name="Muehling M."/>
            <person name="Daniel R."/>
        </authorList>
    </citation>
    <scope>NUCLEOTIDE SEQUENCE</scope>
</reference>
<feature type="transmembrane region" description="Helical" evidence="1">
    <location>
        <begin position="446"/>
        <end position="467"/>
    </location>
</feature>
<feature type="transmembrane region" description="Helical" evidence="1">
    <location>
        <begin position="93"/>
        <end position="115"/>
    </location>
</feature>
<dbReference type="EMBL" id="MLJW01000015">
    <property type="protein sequence ID" value="OIR13179.1"/>
    <property type="molecule type" value="Genomic_DNA"/>
</dbReference>
<feature type="transmembrane region" description="Helical" evidence="1">
    <location>
        <begin position="221"/>
        <end position="245"/>
    </location>
</feature>
<feature type="transmembrane region" description="Helical" evidence="1">
    <location>
        <begin position="800"/>
        <end position="820"/>
    </location>
</feature>
<keyword evidence="1" id="KW-1133">Transmembrane helix</keyword>
<feature type="transmembrane region" description="Helical" evidence="1">
    <location>
        <begin position="536"/>
        <end position="554"/>
    </location>
</feature>
<feature type="transmembrane region" description="Helical" evidence="1">
    <location>
        <begin position="12"/>
        <end position="31"/>
    </location>
</feature>
<name>A0A1J5SZ10_9ZZZZ</name>
<feature type="transmembrane region" description="Helical" evidence="1">
    <location>
        <begin position="349"/>
        <end position="366"/>
    </location>
</feature>
<dbReference type="AlphaFoldDB" id="A0A1J5SZ10"/>
<feature type="transmembrane region" description="Helical" evidence="1">
    <location>
        <begin position="511"/>
        <end position="529"/>
    </location>
</feature>
<accession>A0A1J5SZ10</accession>
<proteinExistence type="predicted"/>
<dbReference type="PANTHER" id="PTHR38454:SF1">
    <property type="entry name" value="INTEGRAL MEMBRANE PROTEIN"/>
    <property type="match status" value="1"/>
</dbReference>
<feature type="transmembrane region" description="Helical" evidence="1">
    <location>
        <begin position="149"/>
        <end position="167"/>
    </location>
</feature>
<feature type="transmembrane region" description="Helical" evidence="1">
    <location>
        <begin position="172"/>
        <end position="188"/>
    </location>
</feature>
<sequence length="827" mass="92921">MKNFQWKTLLPHLIAIIVFALIAIIYCKPAFDGKVLQQSDVIHWKGMAQDLVKYKEKHGNYPLWNNNLFGGMPAYQVILETNNPISVGYFHPLFLLFLPKPVGFFFLLCISFYFLSQVLAIKPWLGILGSIAYAYSSFSEIIVSVGHDTQMLALGYVPALLGALWLIYQKKYWWGAALTALLSALLIAQNHLQITYYFLIVATFMTVGFIIQWIKAKEYKHLVIALIIAIVSGGIGAACNAVTLATTNDYSKATMRNGSMIIDSTSATGTKKSTGLPIDYAFGWSYGKMETFTLIVPGIYGGGGSDRFPENSAFVQKLTEKGASDEQAQQIAGQMGTYWGAQPFTSGPVYLGAVICLLFLFGMVYIKSQHKWWILAAVVTAILMSWGKNFMGFNSFLFDHLPLYNKFRVPTMTLVIPQLLFPMVAMLALQQFLFDETNKEEALKKLKLTSYITGGLIVLLGLIYVSLDYVGINDTQLKTYLTQLLQGNTTESNSLYRAFQQDRQTIFGKDLIRTIIFLLASLAVLWLFIKNKLKTTYALAAMLLLSSADLLTVGRRYLNENNFQDETDMDESYFKPSPAEASILKDTSYYRVLNLSVQDPFSDALTSYHFHSVGGYHPAKLSIIEDLLNYQLRKQPINLNVLDMLNTKYVLTADNKNNKQVVQENSGALGACWFVKTIQFEKNPAAVMKGLNDFNPKDTALVEEKYKSQLNDAIQFDSTASIKLINNDNDFIEYKSSSKTNEFAVFSEIFYDRGWKAYIDGKESPIIQTNYVLRGMMIPGGDHKITFEFKPASFYNSSKVTLIASALVWLLLIAAVAQSFRKEKIKA</sequence>
<keyword evidence="1" id="KW-0472">Membrane</keyword>
<feature type="transmembrane region" description="Helical" evidence="1">
    <location>
        <begin position="124"/>
        <end position="143"/>
    </location>
</feature>
<dbReference type="PANTHER" id="PTHR38454">
    <property type="entry name" value="INTEGRAL MEMBRANE PROTEIN-RELATED"/>
    <property type="match status" value="1"/>
</dbReference>
<comment type="caution">
    <text evidence="2">The sequence shown here is derived from an EMBL/GenBank/DDBJ whole genome shotgun (WGS) entry which is preliminary data.</text>
</comment>
<evidence type="ECO:0000313" key="2">
    <source>
        <dbReference type="EMBL" id="OIR13179.1"/>
    </source>
</evidence>
<feature type="transmembrane region" description="Helical" evidence="1">
    <location>
        <begin position="411"/>
        <end position="434"/>
    </location>
</feature>
<dbReference type="Pfam" id="PF09586">
    <property type="entry name" value="YfhO"/>
    <property type="match status" value="1"/>
</dbReference>
<gene>
    <name evidence="2" type="ORF">GALL_55640</name>
</gene>
<dbReference type="InterPro" id="IPR018580">
    <property type="entry name" value="Uncharacterised_YfhO"/>
</dbReference>
<organism evidence="2">
    <name type="scientific">mine drainage metagenome</name>
    <dbReference type="NCBI Taxonomy" id="410659"/>
    <lineage>
        <taxon>unclassified sequences</taxon>
        <taxon>metagenomes</taxon>
        <taxon>ecological metagenomes</taxon>
    </lineage>
</organism>
<protein>
    <submittedName>
        <fullName evidence="2">Bacterial membrane protein YfhO</fullName>
    </submittedName>
</protein>
<keyword evidence="1" id="KW-0812">Transmembrane</keyword>
<evidence type="ECO:0000256" key="1">
    <source>
        <dbReference type="SAM" id="Phobius"/>
    </source>
</evidence>
<feature type="transmembrane region" description="Helical" evidence="1">
    <location>
        <begin position="373"/>
        <end position="391"/>
    </location>
</feature>
<feature type="transmembrane region" description="Helical" evidence="1">
    <location>
        <begin position="194"/>
        <end position="214"/>
    </location>
</feature>